<dbReference type="EMBL" id="JAKWBI020000260">
    <property type="protein sequence ID" value="KAJ2897706.1"/>
    <property type="molecule type" value="Genomic_DNA"/>
</dbReference>
<evidence type="ECO:0000313" key="3">
    <source>
        <dbReference type="Proteomes" id="UP001201980"/>
    </source>
</evidence>
<protein>
    <submittedName>
        <fullName evidence="2">Uncharacterized protein</fullName>
    </submittedName>
</protein>
<keyword evidence="3" id="KW-1185">Reference proteome</keyword>
<feature type="region of interest" description="Disordered" evidence="1">
    <location>
        <begin position="1"/>
        <end position="54"/>
    </location>
</feature>
<reference evidence="2" key="1">
    <citation type="submission" date="2022-07" db="EMBL/GenBank/DDBJ databases">
        <title>Draft genome sequence of Zalerion maritima ATCC 34329, a (micro)plastics degrading marine fungus.</title>
        <authorList>
            <person name="Paco A."/>
            <person name="Goncalves M.F.M."/>
            <person name="Rocha-Santos T.A.P."/>
            <person name="Alves A."/>
        </authorList>
    </citation>
    <scope>NUCLEOTIDE SEQUENCE</scope>
    <source>
        <strain evidence="2">ATCC 34329</strain>
    </source>
</reference>
<accession>A0AAD5WRL5</accession>
<gene>
    <name evidence="2" type="ORF">MKZ38_004483</name>
</gene>
<proteinExistence type="predicted"/>
<organism evidence="2 3">
    <name type="scientific">Zalerion maritima</name>
    <dbReference type="NCBI Taxonomy" id="339359"/>
    <lineage>
        <taxon>Eukaryota</taxon>
        <taxon>Fungi</taxon>
        <taxon>Dikarya</taxon>
        <taxon>Ascomycota</taxon>
        <taxon>Pezizomycotina</taxon>
        <taxon>Sordariomycetes</taxon>
        <taxon>Lulworthiomycetidae</taxon>
        <taxon>Lulworthiales</taxon>
        <taxon>Lulworthiaceae</taxon>
        <taxon>Zalerion</taxon>
    </lineage>
</organism>
<evidence type="ECO:0000256" key="1">
    <source>
        <dbReference type="SAM" id="MobiDB-lite"/>
    </source>
</evidence>
<evidence type="ECO:0000313" key="2">
    <source>
        <dbReference type="EMBL" id="KAJ2897706.1"/>
    </source>
</evidence>
<dbReference type="AlphaFoldDB" id="A0AAD5WRL5"/>
<dbReference type="Proteomes" id="UP001201980">
    <property type="component" value="Unassembled WGS sequence"/>
</dbReference>
<sequence>MPRSMSPSNIAAPLRALGGASPSISSSDTSASPSSSRSTPPTSLNSSGGGSDDVKKQVVIPSADVFEVDTLADDIVLGHIPNLGALRSKAVRPRDIPQQFVAQATAAELEMNRPFHNLAGNGNFYIASSHGEVENGIRVYLLSRILPTYKEQDEPRHRRLMLQMKLNYLSRLRCEMERKDEVDAITALREKEQAEHTRNDDCSVRVYFGKKERTMVRALPARAREDRTVIPRGRMLALLQGLEKEELLKEQIWCWECKEMHSPFESVRPEGKRRCNETRPPSPVAVGNPLCCLGKGVVRPASPQGYAYPLQTRGTFPMISGLMKAHRTGDADRAQFMARQMSSVDTWTGPEGSRIQLSQRVRILPRISNHSDESAYQEIQILMIPRAHRAGDVATEKRLADLAALAESVLTSGDLICPHHRVSEVVSSAFPAWMEIAEHAPGLAVTEKRLAELRCKGKKQLRPWGKTAECVWRCGNHPCQGLASCGEDRTGLRKIQSCNECWTDWSISGKDLCLPHMDKAQIACLLSNKKNKKPHISEGGLGTHRGPSWLSMGRNHNLEIQPQNTPAHSHLVGRSRALVLTIRKDLGRGFDAESDRRWLATSPTHPFVADEEDEIVPGDVFVGWDTNGLSTSGRAAQIRHDATVEDKNRDRLAVVKKTDRDGRTGCFHHRAQTTDQQGFVSEEQMDDLPWMAEPSGEFVVGDDSDDEE</sequence>
<feature type="compositionally biased region" description="Low complexity" evidence="1">
    <location>
        <begin position="21"/>
        <end position="46"/>
    </location>
</feature>
<comment type="caution">
    <text evidence="2">The sequence shown here is derived from an EMBL/GenBank/DDBJ whole genome shotgun (WGS) entry which is preliminary data.</text>
</comment>
<name>A0AAD5WRL5_9PEZI</name>